<dbReference type="Pfam" id="PF22552">
    <property type="entry name" value="TY-Chap3"/>
    <property type="match status" value="1"/>
</dbReference>
<sequence length="181" mass="20355">MAVNRHWRDFTKNLAACIGALAEDEFLIIARKRANQYVQFAGQGAYGIRAEAAGNGYIEPPELLLDERQYARMQRLGWSRPTALPDDPCALGSPNFYADVVATEAGLRELARRTTRTFRTVYGVEHPGMLHYEAFHCEGTSIRFPTLLIKRRVPDPSPRGIGQEHCDFELDLDGDVDLGFK</sequence>
<dbReference type="AlphaFoldDB" id="A0A6M4ISK4"/>
<feature type="domain" description="TY-Chap N-terminal" evidence="1">
    <location>
        <begin position="6"/>
        <end position="129"/>
    </location>
</feature>
<reference evidence="2 3" key="1">
    <citation type="submission" date="2020-05" db="EMBL/GenBank/DDBJ databases">
        <title>Complete genome sequence of Gemmatimonas greenlandica TET16.</title>
        <authorList>
            <person name="Zeng Y."/>
        </authorList>
    </citation>
    <scope>NUCLEOTIDE SEQUENCE [LARGE SCALE GENOMIC DNA]</scope>
    <source>
        <strain evidence="2 3">TET16</strain>
    </source>
</reference>
<dbReference type="InterPro" id="IPR054344">
    <property type="entry name" value="TY-Chap_N"/>
</dbReference>
<evidence type="ECO:0000313" key="2">
    <source>
        <dbReference type="EMBL" id="QJR36527.1"/>
    </source>
</evidence>
<name>A0A6M4ISK4_9BACT</name>
<dbReference type="KEGG" id="ggr:HKW67_13940"/>
<dbReference type="EMBL" id="CP053085">
    <property type="protein sequence ID" value="QJR36527.1"/>
    <property type="molecule type" value="Genomic_DNA"/>
</dbReference>
<keyword evidence="3" id="KW-1185">Reference proteome</keyword>
<accession>A0A6M4ISK4</accession>
<dbReference type="RefSeq" id="WP_171225959.1">
    <property type="nucleotide sequence ID" value="NZ_CP053085.1"/>
</dbReference>
<evidence type="ECO:0000259" key="1">
    <source>
        <dbReference type="Pfam" id="PF22552"/>
    </source>
</evidence>
<gene>
    <name evidence="2" type="ORF">HKW67_13940</name>
</gene>
<protein>
    <recommendedName>
        <fullName evidence="1">TY-Chap N-terminal domain-containing protein</fullName>
    </recommendedName>
</protein>
<organism evidence="2 3">
    <name type="scientific">Gemmatimonas groenlandica</name>
    <dbReference type="NCBI Taxonomy" id="2732249"/>
    <lineage>
        <taxon>Bacteria</taxon>
        <taxon>Pseudomonadati</taxon>
        <taxon>Gemmatimonadota</taxon>
        <taxon>Gemmatimonadia</taxon>
        <taxon>Gemmatimonadales</taxon>
        <taxon>Gemmatimonadaceae</taxon>
        <taxon>Gemmatimonas</taxon>
    </lineage>
</organism>
<evidence type="ECO:0000313" key="3">
    <source>
        <dbReference type="Proteomes" id="UP000500938"/>
    </source>
</evidence>
<proteinExistence type="predicted"/>
<dbReference type="Proteomes" id="UP000500938">
    <property type="component" value="Chromosome"/>
</dbReference>